<gene>
    <name evidence="2" type="ORF">MU0050_004730</name>
</gene>
<dbReference type="EMBL" id="OY726395">
    <property type="protein sequence ID" value="CAJ1587313.1"/>
    <property type="molecule type" value="Genomic_DNA"/>
</dbReference>
<feature type="region of interest" description="Disordered" evidence="1">
    <location>
        <begin position="214"/>
        <end position="234"/>
    </location>
</feature>
<dbReference type="Gene3D" id="3.30.450.40">
    <property type="match status" value="1"/>
</dbReference>
<evidence type="ECO:0000313" key="2">
    <source>
        <dbReference type="EMBL" id="CAJ1587313.1"/>
    </source>
</evidence>
<protein>
    <submittedName>
        <fullName evidence="2">Transcriptional regulator</fullName>
    </submittedName>
</protein>
<dbReference type="Proteomes" id="UP001190466">
    <property type="component" value="Chromosome"/>
</dbReference>
<evidence type="ECO:0000256" key="1">
    <source>
        <dbReference type="SAM" id="MobiDB-lite"/>
    </source>
</evidence>
<reference evidence="2 3" key="1">
    <citation type="submission" date="2023-08" db="EMBL/GenBank/DDBJ databases">
        <authorList>
            <person name="Folkvardsen B D."/>
            <person name="Norman A."/>
        </authorList>
    </citation>
    <scope>NUCLEOTIDE SEQUENCE [LARGE SCALE GENOMIC DNA]</scope>
    <source>
        <strain evidence="2 3">Mu0050</strain>
    </source>
</reference>
<keyword evidence="3" id="KW-1185">Reference proteome</keyword>
<dbReference type="InterPro" id="IPR029016">
    <property type="entry name" value="GAF-like_dom_sf"/>
</dbReference>
<dbReference type="RefSeq" id="WP_316513079.1">
    <property type="nucleotide sequence ID" value="NZ_OY726395.1"/>
</dbReference>
<dbReference type="SUPFAM" id="SSF55781">
    <property type="entry name" value="GAF domain-like"/>
    <property type="match status" value="1"/>
</dbReference>
<organism evidence="2 3">
    <name type="scientific">[Mycobacterium] wendilense</name>
    <dbReference type="NCBI Taxonomy" id="3064284"/>
    <lineage>
        <taxon>Bacteria</taxon>
        <taxon>Bacillati</taxon>
        <taxon>Actinomycetota</taxon>
        <taxon>Actinomycetes</taxon>
        <taxon>Mycobacteriales</taxon>
        <taxon>Mycobacteriaceae</taxon>
        <taxon>Mycolicibacter</taxon>
    </lineage>
</organism>
<evidence type="ECO:0000313" key="3">
    <source>
        <dbReference type="Proteomes" id="UP001190466"/>
    </source>
</evidence>
<proteinExistence type="predicted"/>
<name>A0ABM9MKI8_9MYCO</name>
<sequence>MPRAPQAPAPRVEVLRGPLVDLAADLGIAVCLSEVQGSSIVVVESIGAGSGSPPLSPGLRLPFVAPFGREFVAWAPVAARRDWLAAAGPVNRKFRTRISLVLDIIRRRGYGVERLSDELNRVVTALLALDGGRGSDAISARLAGALADLTVVDVLGEEATSGPAVAVATVSAPIRDSSGAVALTVSAQPYRELATDAIDRLGAQVQAFAGRASDLLGSGPGEREPRRTSLRAHA</sequence>
<accession>A0ABM9MKI8</accession>